<evidence type="ECO:0000259" key="8">
    <source>
        <dbReference type="SMART" id="SM00382"/>
    </source>
</evidence>
<feature type="domain" description="AAA+ ATPase" evidence="8">
    <location>
        <begin position="42"/>
        <end position="216"/>
    </location>
</feature>
<gene>
    <name evidence="9" type="ORF">JR064_00225</name>
</gene>
<dbReference type="InterPro" id="IPR027417">
    <property type="entry name" value="P-loop_NTPase"/>
</dbReference>
<sequence length="250" mass="28290">MKSLEANHYLLGIELKRSQVKSFDEYPFSLPFLKDLKKLELHPKVTFLVGENGSGKSTILEAIAVAWGFNPEGGTKNFKFQTKESHSALHEYLRLHRGIRKAKDGYFFRAESFFNVATEIERLDDGPGGPPIISSYGGMSLHGQSHGESFLALLMNRFNGNGLYLLDEPEAALSPQRQLAAISRLHQLLKIKSQFIIATHSPILLAYPDSWIYQIDASGIKLTEYKDTEHYLTTKKFITNPENYLNQLLE</sequence>
<evidence type="ECO:0000256" key="4">
    <source>
        <dbReference type="ARBA" id="ARBA00022496"/>
    </source>
</evidence>
<evidence type="ECO:0000256" key="1">
    <source>
        <dbReference type="ARBA" id="ARBA00004202"/>
    </source>
</evidence>
<keyword evidence="7" id="KW-0472">Membrane</keyword>
<evidence type="ECO:0000256" key="5">
    <source>
        <dbReference type="ARBA" id="ARBA00023004"/>
    </source>
</evidence>
<evidence type="ECO:0000313" key="9">
    <source>
        <dbReference type="EMBL" id="MBN6100592.1"/>
    </source>
</evidence>
<proteinExistence type="predicted"/>
<dbReference type="Proteomes" id="UP000695802">
    <property type="component" value="Unassembled WGS sequence"/>
</dbReference>
<evidence type="ECO:0000256" key="2">
    <source>
        <dbReference type="ARBA" id="ARBA00022448"/>
    </source>
</evidence>
<keyword evidence="6" id="KW-0406">Ion transport</keyword>
<name>A0ABS3AWZ6_9XANT</name>
<evidence type="ECO:0000256" key="3">
    <source>
        <dbReference type="ARBA" id="ARBA00022475"/>
    </source>
</evidence>
<dbReference type="Pfam" id="PF13476">
    <property type="entry name" value="AAA_23"/>
    <property type="match status" value="1"/>
</dbReference>
<keyword evidence="3" id="KW-1003">Cell membrane</keyword>
<dbReference type="Pfam" id="PF13304">
    <property type="entry name" value="AAA_21"/>
    <property type="match status" value="1"/>
</dbReference>
<dbReference type="PANTHER" id="PTHR42771:SF2">
    <property type="entry name" value="IRON(3+)-HYDROXAMATE IMPORT ATP-BINDING PROTEIN FHUC"/>
    <property type="match status" value="1"/>
</dbReference>
<organism evidence="9 10">
    <name type="scientific">Xanthomonas bonasiae</name>
    <dbReference type="NCBI Taxonomy" id="2810351"/>
    <lineage>
        <taxon>Bacteria</taxon>
        <taxon>Pseudomonadati</taxon>
        <taxon>Pseudomonadota</taxon>
        <taxon>Gammaproteobacteria</taxon>
        <taxon>Lysobacterales</taxon>
        <taxon>Lysobacteraceae</taxon>
        <taxon>Xanthomonas</taxon>
    </lineage>
</organism>
<dbReference type="SUPFAM" id="SSF52540">
    <property type="entry name" value="P-loop containing nucleoside triphosphate hydrolases"/>
    <property type="match status" value="1"/>
</dbReference>
<reference evidence="9 10" key="1">
    <citation type="submission" date="2021-02" db="EMBL/GenBank/DDBJ databases">
        <title>Taxonomically Unique Crown Gall-Associated Xanthomonas Stains Have Deficiency in Virulence Repertories.</title>
        <authorList>
            <person name="Mafakheri H."/>
            <person name="Taghavi S.M."/>
            <person name="Dimkic I."/>
            <person name="Nemanja K."/>
            <person name="Osdaghi E."/>
        </authorList>
    </citation>
    <scope>NUCLEOTIDE SEQUENCE [LARGE SCALE GENOMIC DNA]</scope>
    <source>
        <strain evidence="9 10">FX4</strain>
    </source>
</reference>
<dbReference type="InterPro" id="IPR003593">
    <property type="entry name" value="AAA+_ATPase"/>
</dbReference>
<protein>
    <submittedName>
        <fullName evidence="9">AAA family ATPase</fullName>
    </submittedName>
</protein>
<accession>A0ABS3AWZ6</accession>
<dbReference type="InterPro" id="IPR038729">
    <property type="entry name" value="Rad50/SbcC_AAA"/>
</dbReference>
<dbReference type="EMBL" id="JAFIWB010000001">
    <property type="protein sequence ID" value="MBN6100592.1"/>
    <property type="molecule type" value="Genomic_DNA"/>
</dbReference>
<evidence type="ECO:0000313" key="10">
    <source>
        <dbReference type="Proteomes" id="UP000695802"/>
    </source>
</evidence>
<keyword evidence="10" id="KW-1185">Reference proteome</keyword>
<evidence type="ECO:0000256" key="7">
    <source>
        <dbReference type="ARBA" id="ARBA00023136"/>
    </source>
</evidence>
<comment type="caution">
    <text evidence="9">The sequence shown here is derived from an EMBL/GenBank/DDBJ whole genome shotgun (WGS) entry which is preliminary data.</text>
</comment>
<evidence type="ECO:0000256" key="6">
    <source>
        <dbReference type="ARBA" id="ARBA00023065"/>
    </source>
</evidence>
<keyword evidence="4" id="KW-0410">Iron transport</keyword>
<dbReference type="InterPro" id="IPR051535">
    <property type="entry name" value="Siderophore_ABC-ATPase"/>
</dbReference>
<dbReference type="RefSeq" id="WP_206228439.1">
    <property type="nucleotide sequence ID" value="NZ_JAFIWB010000001.1"/>
</dbReference>
<dbReference type="PANTHER" id="PTHR42771">
    <property type="entry name" value="IRON(3+)-HYDROXAMATE IMPORT ATP-BINDING PROTEIN FHUC"/>
    <property type="match status" value="1"/>
</dbReference>
<dbReference type="SMART" id="SM00382">
    <property type="entry name" value="AAA"/>
    <property type="match status" value="1"/>
</dbReference>
<dbReference type="InterPro" id="IPR003959">
    <property type="entry name" value="ATPase_AAA_core"/>
</dbReference>
<comment type="subcellular location">
    <subcellularLocation>
        <location evidence="1">Cell membrane</location>
        <topology evidence="1">Peripheral membrane protein</topology>
    </subcellularLocation>
</comment>
<dbReference type="Gene3D" id="3.40.50.300">
    <property type="entry name" value="P-loop containing nucleotide triphosphate hydrolases"/>
    <property type="match status" value="2"/>
</dbReference>
<keyword evidence="5" id="KW-0408">Iron</keyword>
<keyword evidence="2" id="KW-0813">Transport</keyword>